<dbReference type="Gene3D" id="3.30.420.10">
    <property type="entry name" value="Ribonuclease H-like superfamily/Ribonuclease H"/>
    <property type="match status" value="1"/>
</dbReference>
<dbReference type="InterPro" id="IPR002156">
    <property type="entry name" value="RNaseH_domain"/>
</dbReference>
<reference evidence="2" key="1">
    <citation type="submission" date="2018-11" db="EMBL/GenBank/DDBJ databases">
        <authorList>
            <person name="Grassa J C."/>
        </authorList>
    </citation>
    <scope>NUCLEOTIDE SEQUENCE [LARGE SCALE GENOMIC DNA]</scope>
</reference>
<dbReference type="InterPro" id="IPR053151">
    <property type="entry name" value="RNase_H-like"/>
</dbReference>
<dbReference type="EMBL" id="UZAU01000772">
    <property type="status" value="NOT_ANNOTATED_CDS"/>
    <property type="molecule type" value="Genomic_DNA"/>
</dbReference>
<proteinExistence type="predicted"/>
<evidence type="ECO:0000313" key="2">
    <source>
        <dbReference type="EnsemblPlants" id="cds.evm.model.09.1500"/>
    </source>
</evidence>
<dbReference type="InterPro" id="IPR036397">
    <property type="entry name" value="RNaseH_sf"/>
</dbReference>
<protein>
    <recommendedName>
        <fullName evidence="1">RNase H type-1 domain-containing protein</fullName>
    </recommendedName>
</protein>
<dbReference type="GO" id="GO:0004523">
    <property type="term" value="F:RNA-DNA hybrid ribonuclease activity"/>
    <property type="evidence" value="ECO:0007669"/>
    <property type="project" value="InterPro"/>
</dbReference>
<name>A0A803QEM8_CANSA</name>
<dbReference type="PANTHER" id="PTHR47723:SF19">
    <property type="entry name" value="POLYNUCLEOTIDYL TRANSFERASE, RIBONUCLEASE H-LIKE SUPERFAMILY PROTEIN"/>
    <property type="match status" value="1"/>
</dbReference>
<dbReference type="CDD" id="cd06222">
    <property type="entry name" value="RNase_H_like"/>
    <property type="match status" value="1"/>
</dbReference>
<evidence type="ECO:0000259" key="1">
    <source>
        <dbReference type="Pfam" id="PF13456"/>
    </source>
</evidence>
<evidence type="ECO:0000313" key="3">
    <source>
        <dbReference type="Proteomes" id="UP000596661"/>
    </source>
</evidence>
<feature type="domain" description="RNase H type-1" evidence="1">
    <location>
        <begin position="2"/>
        <end position="82"/>
    </location>
</feature>
<dbReference type="Proteomes" id="UP000596661">
    <property type="component" value="Chromosome 9"/>
</dbReference>
<dbReference type="PANTHER" id="PTHR47723">
    <property type="entry name" value="OS05G0353850 PROTEIN"/>
    <property type="match status" value="1"/>
</dbReference>
<reference evidence="2" key="2">
    <citation type="submission" date="2021-03" db="UniProtKB">
        <authorList>
            <consortium name="EnsemblPlants"/>
        </authorList>
    </citation>
    <scope>IDENTIFICATION</scope>
</reference>
<accession>A0A803QEM8</accession>
<dbReference type="Gramene" id="evm.model.09.1500">
    <property type="protein sequence ID" value="cds.evm.model.09.1500"/>
    <property type="gene ID" value="evm.TU.09.1500"/>
</dbReference>
<dbReference type="AlphaFoldDB" id="A0A803QEM8"/>
<dbReference type="GO" id="GO:0003676">
    <property type="term" value="F:nucleic acid binding"/>
    <property type="evidence" value="ECO:0007669"/>
    <property type="project" value="InterPro"/>
</dbReference>
<dbReference type="EnsemblPlants" id="evm.model.09.1500">
    <property type="protein sequence ID" value="cds.evm.model.09.1500"/>
    <property type="gene ID" value="evm.TU.09.1500"/>
</dbReference>
<keyword evidence="3" id="KW-1185">Reference proteome</keyword>
<dbReference type="Pfam" id="PF13456">
    <property type="entry name" value="RVT_3"/>
    <property type="match status" value="1"/>
</dbReference>
<organism evidence="2 3">
    <name type="scientific">Cannabis sativa</name>
    <name type="common">Hemp</name>
    <name type="synonym">Marijuana</name>
    <dbReference type="NCBI Taxonomy" id="3483"/>
    <lineage>
        <taxon>Eukaryota</taxon>
        <taxon>Viridiplantae</taxon>
        <taxon>Streptophyta</taxon>
        <taxon>Embryophyta</taxon>
        <taxon>Tracheophyta</taxon>
        <taxon>Spermatophyta</taxon>
        <taxon>Magnoliopsida</taxon>
        <taxon>eudicotyledons</taxon>
        <taxon>Gunneridae</taxon>
        <taxon>Pentapetalae</taxon>
        <taxon>rosids</taxon>
        <taxon>fabids</taxon>
        <taxon>Rosales</taxon>
        <taxon>Cannabaceae</taxon>
        <taxon>Cannabis</taxon>
    </lineage>
</organism>
<sequence>MAICKGAEEAIKQGYRKVIFQSDCCNSVSALKAKMQDIGSLNFNIQELVQNFNRLKGSFTLSEVSWIPRNFNGVADSVAKWANHNNSFGRFDLSLENSPLRSVLSELDDLNSPYPYSNC</sequence>
<dbReference type="InterPro" id="IPR044730">
    <property type="entry name" value="RNase_H-like_dom_plant"/>
</dbReference>